<proteinExistence type="predicted"/>
<evidence type="ECO:0000313" key="1">
    <source>
        <dbReference type="EMBL" id="EJX05336.1"/>
    </source>
</evidence>
<reference evidence="1" key="1">
    <citation type="journal article" date="2012" name="PLoS ONE">
        <title>Gene sets for utilization of primary and secondary nutrition supplies in the distal gut of endangered iberian lynx.</title>
        <authorList>
            <person name="Alcaide M."/>
            <person name="Messina E."/>
            <person name="Richter M."/>
            <person name="Bargiela R."/>
            <person name="Peplies J."/>
            <person name="Huws S.A."/>
            <person name="Newbold C.J."/>
            <person name="Golyshin P.N."/>
            <person name="Simon M.A."/>
            <person name="Lopez G."/>
            <person name="Yakimov M.M."/>
            <person name="Ferrer M."/>
        </authorList>
    </citation>
    <scope>NUCLEOTIDE SEQUENCE</scope>
</reference>
<dbReference type="EMBL" id="AMCI01001503">
    <property type="protein sequence ID" value="EJX05336.1"/>
    <property type="molecule type" value="Genomic_DNA"/>
</dbReference>
<sequence length="39" mass="4625">MSGDLLLHENEDKLYIIRIDFDEYEIGKDSPYISENLHV</sequence>
<dbReference type="AlphaFoldDB" id="J9CYJ8"/>
<name>J9CYJ8_9ZZZZ</name>
<protein>
    <submittedName>
        <fullName evidence="1">Uncharacterized protein</fullName>
    </submittedName>
</protein>
<accession>J9CYJ8</accession>
<comment type="caution">
    <text evidence="1">The sequence shown here is derived from an EMBL/GenBank/DDBJ whole genome shotgun (WGS) entry which is preliminary data.</text>
</comment>
<gene>
    <name evidence="1" type="ORF">EVA_06555</name>
</gene>
<organism evidence="1">
    <name type="scientific">gut metagenome</name>
    <dbReference type="NCBI Taxonomy" id="749906"/>
    <lineage>
        <taxon>unclassified sequences</taxon>
        <taxon>metagenomes</taxon>
        <taxon>organismal metagenomes</taxon>
    </lineage>
</organism>